<dbReference type="AlphaFoldDB" id="A0A0N5APP4"/>
<reference evidence="3" key="1">
    <citation type="submission" date="2017-02" db="UniProtKB">
        <authorList>
            <consortium name="WormBaseParasite"/>
        </authorList>
    </citation>
    <scope>IDENTIFICATION</scope>
</reference>
<protein>
    <submittedName>
        <fullName evidence="3">Uncharacterized protein</fullName>
    </submittedName>
</protein>
<proteinExistence type="predicted"/>
<sequence>MAATVKTFLLIMLLATVVCQTVAQNTWYKQYYGKRLPDAEEKNDKHDNVPIKGNLAMFNPWISPLARKYRLMRLSRSATLSDGF</sequence>
<organism evidence="2 3">
    <name type="scientific">Syphacia muris</name>
    <dbReference type="NCBI Taxonomy" id="451379"/>
    <lineage>
        <taxon>Eukaryota</taxon>
        <taxon>Metazoa</taxon>
        <taxon>Ecdysozoa</taxon>
        <taxon>Nematoda</taxon>
        <taxon>Chromadorea</taxon>
        <taxon>Rhabditida</taxon>
        <taxon>Spirurina</taxon>
        <taxon>Oxyuridomorpha</taxon>
        <taxon>Oxyuroidea</taxon>
        <taxon>Oxyuridae</taxon>
        <taxon>Syphacia</taxon>
    </lineage>
</organism>
<feature type="chain" id="PRO_5005893308" evidence="1">
    <location>
        <begin position="24"/>
        <end position="84"/>
    </location>
</feature>
<name>A0A0N5APP4_9BILA</name>
<dbReference type="WBParaSite" id="SMUV_0000663101-mRNA-1">
    <property type="protein sequence ID" value="SMUV_0000663101-mRNA-1"/>
    <property type="gene ID" value="SMUV_0000663101"/>
</dbReference>
<keyword evidence="2" id="KW-1185">Reference proteome</keyword>
<dbReference type="Proteomes" id="UP000046393">
    <property type="component" value="Unplaced"/>
</dbReference>
<evidence type="ECO:0000313" key="3">
    <source>
        <dbReference type="WBParaSite" id="SMUV_0000663101-mRNA-1"/>
    </source>
</evidence>
<evidence type="ECO:0000313" key="2">
    <source>
        <dbReference type="Proteomes" id="UP000046393"/>
    </source>
</evidence>
<feature type="signal peptide" evidence="1">
    <location>
        <begin position="1"/>
        <end position="23"/>
    </location>
</feature>
<accession>A0A0N5APP4</accession>
<keyword evidence="1" id="KW-0732">Signal</keyword>
<evidence type="ECO:0000256" key="1">
    <source>
        <dbReference type="SAM" id="SignalP"/>
    </source>
</evidence>